<feature type="compositionally biased region" description="Basic and acidic residues" evidence="1">
    <location>
        <begin position="581"/>
        <end position="599"/>
    </location>
</feature>
<accession>A0A0J9TE64</accession>
<feature type="compositionally biased region" description="Low complexity" evidence="1">
    <location>
        <begin position="421"/>
        <end position="450"/>
    </location>
</feature>
<proteinExistence type="predicted"/>
<organism evidence="2 3">
    <name type="scientific">Plasmodium vivax Mauritania I</name>
    <dbReference type="NCBI Taxonomy" id="1035515"/>
    <lineage>
        <taxon>Eukaryota</taxon>
        <taxon>Sar</taxon>
        <taxon>Alveolata</taxon>
        <taxon>Apicomplexa</taxon>
        <taxon>Aconoidasida</taxon>
        <taxon>Haemosporida</taxon>
        <taxon>Plasmodiidae</taxon>
        <taxon>Plasmodium</taxon>
        <taxon>Plasmodium (Plasmodium)</taxon>
    </lineage>
</organism>
<feature type="region of interest" description="Disordered" evidence="1">
    <location>
        <begin position="578"/>
        <end position="681"/>
    </location>
</feature>
<feature type="compositionally biased region" description="Low complexity" evidence="1">
    <location>
        <begin position="492"/>
        <end position="508"/>
    </location>
</feature>
<gene>
    <name evidence="2" type="ORF">PVMG_04674</name>
</gene>
<sequence>MIPHSVSLYRQSVVSPNWDETKRTGGSPLPRGEAKAKRCEKEEEEEEQQSRPNGDQRSFINVKHKSTPETKGGKNVEQISIKTVFNRQREKTIPCINYDTDRYCFKLGWWNWGKQSKLLENIERCKENIKEKYYKNRRECKHRSSTNWTSKYFTKFQPNEYLYIPVTNKNYFRSKNSLKIRSNPVSDFHKLNLKPITGFLQSYEKEKQRRRQVPRAVIRVSTLPYVVDDYNVKRGEPNMGGKTGLSLGEANILLSEDEESNLNDSSGFFAKVSKKSAPGGYSPSGYFPNRRASHSSGTYSNGERNSKGVIFKCRTKQAHQMDSRKGSSGTAHGKRNSKAKLYNVRHSTNGGRTHAYRHCKAHSGGEESNSKDGLGQKWDPKKKTTVKVRQYRIRSIESLSSVHSAPGRPPQGCSPPLVRLSSGSTERGSTGSSEGSSEGSSDGSSDGSSEVVDPHNAKYRVNLKGKKREDYPQGEDPTHTPPSQCSNKSEVRNSSMRSGSSCYSTSSRGTPNEALQKYAKRDPQMCTTQRKKATNYGEKNSPRSYKHMDVSSKRECPGYTINHDTHFNMYREGYTSMQSELGRDRHGIKNDGSERRDSSADSVGEDPCRRQYSPNEINQVDCPQRDSYHRGKRKNKKKQSCKNDHQVFYPPTNDGYYEGQHRDSANPQTRERKGHDADYLEKQYDEYFCDN</sequence>
<feature type="region of interest" description="Disordered" evidence="1">
    <location>
        <begin position="276"/>
        <end position="386"/>
    </location>
</feature>
<feature type="compositionally biased region" description="Basic and acidic residues" evidence="1">
    <location>
        <begin position="32"/>
        <end position="41"/>
    </location>
</feature>
<evidence type="ECO:0000256" key="1">
    <source>
        <dbReference type="SAM" id="MobiDB-lite"/>
    </source>
</evidence>
<feature type="region of interest" description="Disordered" evidence="1">
    <location>
        <begin position="1"/>
        <end position="75"/>
    </location>
</feature>
<dbReference type="AlphaFoldDB" id="A0A0J9TE64"/>
<name>A0A0J9TE64_PLAVI</name>
<evidence type="ECO:0000313" key="3">
    <source>
        <dbReference type="Proteomes" id="UP000053776"/>
    </source>
</evidence>
<feature type="compositionally biased region" description="Basic residues" evidence="1">
    <location>
        <begin position="457"/>
        <end position="466"/>
    </location>
</feature>
<evidence type="ECO:0000313" key="2">
    <source>
        <dbReference type="EMBL" id="KMZ92962.1"/>
    </source>
</evidence>
<feature type="compositionally biased region" description="Polar residues" evidence="1">
    <location>
        <begin position="50"/>
        <end position="59"/>
    </location>
</feature>
<reference evidence="2 3" key="1">
    <citation type="submission" date="2011-08" db="EMBL/GenBank/DDBJ databases">
        <title>The Genome Sequence of Plasmodium vivax Mauritania I.</title>
        <authorList>
            <consortium name="The Broad Institute Genome Sequencing Platform"/>
            <consortium name="The Broad Institute Genome Sequencing Center for Infectious Disease"/>
            <person name="Neafsey D."/>
            <person name="Carlton J."/>
            <person name="Barnwell J."/>
            <person name="Collins W."/>
            <person name="Escalante A."/>
            <person name="Mullikin J."/>
            <person name="Saul A."/>
            <person name="Guigo R."/>
            <person name="Camara F."/>
            <person name="Young S.K."/>
            <person name="Zeng Q."/>
            <person name="Gargeya S."/>
            <person name="Fitzgerald M."/>
            <person name="Haas B."/>
            <person name="Abouelleil A."/>
            <person name="Alvarado L."/>
            <person name="Arachchi H.M."/>
            <person name="Berlin A."/>
            <person name="Brown A."/>
            <person name="Chapman S.B."/>
            <person name="Chen Z."/>
            <person name="Dunbar C."/>
            <person name="Freedman E."/>
            <person name="Gearin G."/>
            <person name="Gellesch M."/>
            <person name="Goldberg J."/>
            <person name="Griggs A."/>
            <person name="Gujja S."/>
            <person name="Heiman D."/>
            <person name="Howarth C."/>
            <person name="Larson L."/>
            <person name="Lui A."/>
            <person name="MacDonald P.J.P."/>
            <person name="Montmayeur A."/>
            <person name="Murphy C."/>
            <person name="Neiman D."/>
            <person name="Pearson M."/>
            <person name="Priest M."/>
            <person name="Roberts A."/>
            <person name="Saif S."/>
            <person name="Shea T."/>
            <person name="Shenoy N."/>
            <person name="Sisk P."/>
            <person name="Stolte C."/>
            <person name="Sykes S."/>
            <person name="Wortman J."/>
            <person name="Nusbaum C."/>
            <person name="Birren B."/>
        </authorList>
    </citation>
    <scope>NUCLEOTIDE SEQUENCE [LARGE SCALE GENOMIC DNA]</scope>
    <source>
        <strain evidence="2 3">Mauritania I</strain>
    </source>
</reference>
<feature type="compositionally biased region" description="Polar residues" evidence="1">
    <location>
        <begin position="294"/>
        <end position="303"/>
    </location>
</feature>
<feature type="compositionally biased region" description="Basic residues" evidence="1">
    <location>
        <begin position="630"/>
        <end position="640"/>
    </location>
</feature>
<feature type="compositionally biased region" description="Basic and acidic residues" evidence="1">
    <location>
        <begin position="546"/>
        <end position="556"/>
    </location>
</feature>
<dbReference type="Proteomes" id="UP000053776">
    <property type="component" value="Unassembled WGS sequence"/>
</dbReference>
<protein>
    <submittedName>
        <fullName evidence="2">Uncharacterized protein</fullName>
    </submittedName>
</protein>
<dbReference type="EMBL" id="KQ235059">
    <property type="protein sequence ID" value="KMZ92962.1"/>
    <property type="molecule type" value="Genomic_DNA"/>
</dbReference>
<feature type="region of interest" description="Disordered" evidence="1">
    <location>
        <begin position="399"/>
        <end position="557"/>
    </location>
</feature>
<feature type="compositionally biased region" description="Basic and acidic residues" evidence="1">
    <location>
        <begin position="659"/>
        <end position="681"/>
    </location>
</feature>